<evidence type="ECO:0008006" key="3">
    <source>
        <dbReference type="Google" id="ProtNLM"/>
    </source>
</evidence>
<dbReference type="EMBL" id="JAUKVY010000001">
    <property type="protein sequence ID" value="MDO1530867.1"/>
    <property type="molecule type" value="Genomic_DNA"/>
</dbReference>
<evidence type="ECO:0000313" key="1">
    <source>
        <dbReference type="EMBL" id="MDO1530867.1"/>
    </source>
</evidence>
<protein>
    <recommendedName>
        <fullName evidence="3">Helicase</fullName>
    </recommendedName>
</protein>
<dbReference type="RefSeq" id="WP_301802570.1">
    <property type="nucleotide sequence ID" value="NZ_JAUJZH010000001.1"/>
</dbReference>
<sequence length="67" mass="6376">MNIIWGSIAIGLLALAGGVAVAGGEPAVAELRLAEAATRAAAAGIAAVCVREAAQGLSAVHTGAPID</sequence>
<organism evidence="1 2">
    <name type="scientific">Variovorax ginsengisoli</name>
    <dbReference type="NCBI Taxonomy" id="363844"/>
    <lineage>
        <taxon>Bacteria</taxon>
        <taxon>Pseudomonadati</taxon>
        <taxon>Pseudomonadota</taxon>
        <taxon>Betaproteobacteria</taxon>
        <taxon>Burkholderiales</taxon>
        <taxon>Comamonadaceae</taxon>
        <taxon>Variovorax</taxon>
    </lineage>
</organism>
<keyword evidence="2" id="KW-1185">Reference proteome</keyword>
<proteinExistence type="predicted"/>
<reference evidence="1" key="1">
    <citation type="submission" date="2023-06" db="EMBL/GenBank/DDBJ databases">
        <authorList>
            <person name="Jiang Y."/>
            <person name="Liu Q."/>
        </authorList>
    </citation>
    <scope>NUCLEOTIDE SEQUENCE</scope>
    <source>
        <strain evidence="1">CGMCC 1.12090</strain>
    </source>
</reference>
<name>A0ABT8RXX6_9BURK</name>
<evidence type="ECO:0000313" key="2">
    <source>
        <dbReference type="Proteomes" id="UP001169027"/>
    </source>
</evidence>
<dbReference type="Proteomes" id="UP001169027">
    <property type="component" value="Unassembled WGS sequence"/>
</dbReference>
<gene>
    <name evidence="1" type="ORF">Q2T77_01095</name>
</gene>
<accession>A0ABT8RXX6</accession>
<comment type="caution">
    <text evidence="1">The sequence shown here is derived from an EMBL/GenBank/DDBJ whole genome shotgun (WGS) entry which is preliminary data.</text>
</comment>